<evidence type="ECO:0000256" key="1">
    <source>
        <dbReference type="SAM" id="MobiDB-lite"/>
    </source>
</evidence>
<sequence>MADGSVVNREGLRTAEGGMRGGAFRRQQPGQVQQEGSVRKVGPAPMIEQGNVVLFSRDAAQRLCMEMRNGLGTDWKKVRISGGRGSWGATREKSMSRSHDTSPLGHSHMLQPPSRGSRSASVELRQGLTSEPFVAFSDKMYPLSPLADSVRGLSHPKLKRARAPRGVPREAQPPLAELMNSHAIEAASLLRDTGPLNIQGSSPLPSPVAALGREKDRGGAALQPLRPTMFEPPTEVFGAHRDHLSTLYGADTISYDPMPVGSLLTSRPLTTSPDFARRPRTEDGAGNAWVARQSLSRASRVRKPPNKKPQRTEGELDDDQPGGAMSPW</sequence>
<reference evidence="2" key="1">
    <citation type="submission" date="2021-01" db="EMBL/GenBank/DDBJ databases">
        <authorList>
            <person name="Corre E."/>
            <person name="Pelletier E."/>
            <person name="Niang G."/>
            <person name="Scheremetjew M."/>
            <person name="Finn R."/>
            <person name="Kale V."/>
            <person name="Holt S."/>
            <person name="Cochrane G."/>
            <person name="Meng A."/>
            <person name="Brown T."/>
            <person name="Cohen L."/>
        </authorList>
    </citation>
    <scope>NUCLEOTIDE SEQUENCE</scope>
    <source>
        <strain evidence="2">CCMP441</strain>
    </source>
</reference>
<organism evidence="2">
    <name type="scientific">Hemiselmis andersenii</name>
    <name type="common">Cryptophyte alga</name>
    <dbReference type="NCBI Taxonomy" id="464988"/>
    <lineage>
        <taxon>Eukaryota</taxon>
        <taxon>Cryptophyceae</taxon>
        <taxon>Cryptomonadales</taxon>
        <taxon>Hemiselmidaceae</taxon>
        <taxon>Hemiselmis</taxon>
    </lineage>
</organism>
<name>A0A6T8KQB8_HEMAN</name>
<gene>
    <name evidence="2" type="ORF">HAND1043_LOCUS10284</name>
</gene>
<protein>
    <submittedName>
        <fullName evidence="2">Uncharacterized protein</fullName>
    </submittedName>
</protein>
<feature type="compositionally biased region" description="Polar residues" evidence="1">
    <location>
        <begin position="264"/>
        <end position="273"/>
    </location>
</feature>
<feature type="compositionally biased region" description="Basic and acidic residues" evidence="1">
    <location>
        <begin position="90"/>
        <end position="100"/>
    </location>
</feature>
<feature type="region of interest" description="Disordered" evidence="1">
    <location>
        <begin position="1"/>
        <end position="43"/>
    </location>
</feature>
<proteinExistence type="predicted"/>
<dbReference type="AlphaFoldDB" id="A0A6T8KQB8"/>
<feature type="region of interest" description="Disordered" evidence="1">
    <location>
        <begin position="264"/>
        <end position="328"/>
    </location>
</feature>
<dbReference type="EMBL" id="HBFK01016702">
    <property type="protein sequence ID" value="CAD8743789.1"/>
    <property type="molecule type" value="Transcribed_RNA"/>
</dbReference>
<feature type="compositionally biased region" description="Basic residues" evidence="1">
    <location>
        <begin position="299"/>
        <end position="309"/>
    </location>
</feature>
<feature type="region of interest" description="Disordered" evidence="1">
    <location>
        <begin position="78"/>
        <end position="123"/>
    </location>
</feature>
<evidence type="ECO:0000313" key="2">
    <source>
        <dbReference type="EMBL" id="CAD8743789.1"/>
    </source>
</evidence>
<accession>A0A6T8KQB8</accession>